<evidence type="ECO:0000259" key="1">
    <source>
        <dbReference type="SMART" id="SM01321"/>
    </source>
</evidence>
<gene>
    <name evidence="2" type="ORF">KSMBR1_3403</name>
</gene>
<evidence type="ECO:0000313" key="2">
    <source>
        <dbReference type="EMBL" id="SOH05877.1"/>
    </source>
</evidence>
<dbReference type="SUPFAM" id="SSF143422">
    <property type="entry name" value="Transposase IS200-like"/>
    <property type="match status" value="1"/>
</dbReference>
<sequence length="293" mass="34622">MARANRHYIPNYVWHITHRCHKKEFLLKFLKDRKRWMYWLFEAKKRFGLRILNYTVTSNHIHLLVIDNGREVIPKSIQLVAGRTAQEYNQRKKRKGAFWEDRYHATAIETDIHLIRCMMYIDLNMVRAGVVKHPCEWAMSGYDEIQNPPDRYALIDIKGLIELCGLSNKEQLRHEYKQWVEAAINDNGLRRESCWTASIAVGSRRFVEDTKVKLGLKAHGRKVEEGNDKFVLKEPIVPYKAHLSAKKDLLRHENMYCWGGKHSQRNRLAWSDPIYQPQRGSSISHQKSRGHYT</sequence>
<dbReference type="AlphaFoldDB" id="A0A2C9CM62"/>
<dbReference type="GO" id="GO:0006313">
    <property type="term" value="P:DNA transposition"/>
    <property type="evidence" value="ECO:0007669"/>
    <property type="project" value="InterPro"/>
</dbReference>
<dbReference type="Gene3D" id="3.30.70.1290">
    <property type="entry name" value="Transposase IS200-like"/>
    <property type="match status" value="1"/>
</dbReference>
<dbReference type="EMBL" id="LT934425">
    <property type="protein sequence ID" value="SOH05877.1"/>
    <property type="molecule type" value="Genomic_DNA"/>
</dbReference>
<keyword evidence="3" id="KW-1185">Reference proteome</keyword>
<accession>A0A2C9CM62</accession>
<dbReference type="InterPro" id="IPR002686">
    <property type="entry name" value="Transposase_17"/>
</dbReference>
<dbReference type="PANTHER" id="PTHR34322:SF2">
    <property type="entry name" value="TRANSPOSASE IS200-LIKE DOMAIN-CONTAINING PROTEIN"/>
    <property type="match status" value="1"/>
</dbReference>
<dbReference type="Pfam" id="PF01797">
    <property type="entry name" value="Y1_Tnp"/>
    <property type="match status" value="1"/>
</dbReference>
<dbReference type="SMART" id="SM01321">
    <property type="entry name" value="Y1_Tnp"/>
    <property type="match status" value="1"/>
</dbReference>
<dbReference type="GO" id="GO:0004803">
    <property type="term" value="F:transposase activity"/>
    <property type="evidence" value="ECO:0007669"/>
    <property type="project" value="InterPro"/>
</dbReference>
<reference evidence="3" key="1">
    <citation type="submission" date="2017-10" db="EMBL/GenBank/DDBJ databases">
        <authorList>
            <person name="Frank J."/>
        </authorList>
    </citation>
    <scope>NUCLEOTIDE SEQUENCE [LARGE SCALE GENOMIC DNA]</scope>
</reference>
<dbReference type="KEGG" id="kst:KSMBR1_3403"/>
<proteinExistence type="predicted"/>
<protein>
    <recommendedName>
        <fullName evidence="1">Transposase IS200-like domain-containing protein</fullName>
    </recommendedName>
</protein>
<dbReference type="RefSeq" id="WP_197705239.1">
    <property type="nucleotide sequence ID" value="NZ_LT934425.1"/>
</dbReference>
<organism evidence="2 3">
    <name type="scientific">Kuenenia stuttgartiensis</name>
    <dbReference type="NCBI Taxonomy" id="174633"/>
    <lineage>
        <taxon>Bacteria</taxon>
        <taxon>Pseudomonadati</taxon>
        <taxon>Planctomycetota</taxon>
        <taxon>Candidatus Brocadiia</taxon>
        <taxon>Candidatus Brocadiales</taxon>
        <taxon>Candidatus Brocadiaceae</taxon>
        <taxon>Candidatus Kuenenia</taxon>
    </lineage>
</organism>
<feature type="domain" description="Transposase IS200-like" evidence="1">
    <location>
        <begin position="9"/>
        <end position="124"/>
    </location>
</feature>
<dbReference type="Proteomes" id="UP000221734">
    <property type="component" value="Chromosome Kuenenia_stuttgartiensis_MBR1"/>
</dbReference>
<name>A0A2C9CM62_KUEST</name>
<dbReference type="InterPro" id="IPR036515">
    <property type="entry name" value="Transposase_17_sf"/>
</dbReference>
<evidence type="ECO:0000313" key="3">
    <source>
        <dbReference type="Proteomes" id="UP000221734"/>
    </source>
</evidence>
<dbReference type="GO" id="GO:0003677">
    <property type="term" value="F:DNA binding"/>
    <property type="evidence" value="ECO:0007669"/>
    <property type="project" value="InterPro"/>
</dbReference>
<dbReference type="PANTHER" id="PTHR34322">
    <property type="entry name" value="TRANSPOSASE, Y1_TNP DOMAIN-CONTAINING"/>
    <property type="match status" value="1"/>
</dbReference>